<comment type="caution">
    <text evidence="9">The sequence shown here is derived from an EMBL/GenBank/DDBJ whole genome shotgun (WGS) entry which is preliminary data.</text>
</comment>
<feature type="transmembrane region" description="Helical" evidence="7">
    <location>
        <begin position="245"/>
        <end position="267"/>
    </location>
</feature>
<dbReference type="Proteomes" id="UP000068382">
    <property type="component" value="Unassembled WGS sequence"/>
</dbReference>
<feature type="transmembrane region" description="Helical" evidence="7">
    <location>
        <begin position="111"/>
        <end position="129"/>
    </location>
</feature>
<evidence type="ECO:0000256" key="3">
    <source>
        <dbReference type="ARBA" id="ARBA00022475"/>
    </source>
</evidence>
<dbReference type="Pfam" id="PF00528">
    <property type="entry name" value="BPD_transp_1"/>
    <property type="match status" value="1"/>
</dbReference>
<dbReference type="SUPFAM" id="SSF161098">
    <property type="entry name" value="MetI-like"/>
    <property type="match status" value="1"/>
</dbReference>
<reference evidence="9 10" key="1">
    <citation type="submission" date="2015-12" db="EMBL/GenBank/DDBJ databases">
        <title>Genome sequence of the marine Rhodobacteraceae strain O3.65, Candidatus Tritonibacter horizontis.</title>
        <authorList>
            <person name="Poehlein A."/>
            <person name="Giebel H.A."/>
            <person name="Voget S."/>
            <person name="Brinkhoff T."/>
        </authorList>
    </citation>
    <scope>NUCLEOTIDE SEQUENCE [LARGE SCALE GENOMIC DNA]</scope>
    <source>
        <strain evidence="9 10">O3.65</strain>
    </source>
</reference>
<dbReference type="GO" id="GO:0055085">
    <property type="term" value="P:transmembrane transport"/>
    <property type="evidence" value="ECO:0007669"/>
    <property type="project" value="InterPro"/>
</dbReference>
<keyword evidence="2 7" id="KW-0813">Transport</keyword>
<feature type="domain" description="ABC transmembrane type-1" evidence="8">
    <location>
        <begin position="77"/>
        <end position="268"/>
    </location>
</feature>
<proteinExistence type="inferred from homology"/>
<dbReference type="RefSeq" id="WP_068239461.1">
    <property type="nucleotide sequence ID" value="NZ_LPUY01000008.1"/>
</dbReference>
<dbReference type="PATRIC" id="fig|1768241.3.peg.223"/>
<feature type="transmembrane region" description="Helical" evidence="7">
    <location>
        <begin position="189"/>
        <end position="214"/>
    </location>
</feature>
<evidence type="ECO:0000256" key="6">
    <source>
        <dbReference type="ARBA" id="ARBA00023136"/>
    </source>
</evidence>
<accession>A0A132C4F4</accession>
<name>A0A132C4F4_9RHOB</name>
<protein>
    <submittedName>
        <fullName evidence="9">L-arabinose transport system permease protein AraQ</fullName>
    </submittedName>
</protein>
<dbReference type="CDD" id="cd06261">
    <property type="entry name" value="TM_PBP2"/>
    <property type="match status" value="1"/>
</dbReference>
<evidence type="ECO:0000256" key="1">
    <source>
        <dbReference type="ARBA" id="ARBA00004651"/>
    </source>
</evidence>
<dbReference type="InterPro" id="IPR035906">
    <property type="entry name" value="MetI-like_sf"/>
</dbReference>
<dbReference type="Gene3D" id="1.10.3720.10">
    <property type="entry name" value="MetI-like"/>
    <property type="match status" value="1"/>
</dbReference>
<evidence type="ECO:0000259" key="8">
    <source>
        <dbReference type="PROSITE" id="PS50928"/>
    </source>
</evidence>
<keyword evidence="3" id="KW-1003">Cell membrane</keyword>
<dbReference type="AlphaFoldDB" id="A0A132C4F4"/>
<keyword evidence="4 7" id="KW-0812">Transmembrane</keyword>
<evidence type="ECO:0000313" key="10">
    <source>
        <dbReference type="Proteomes" id="UP000068382"/>
    </source>
</evidence>
<comment type="subcellular location">
    <subcellularLocation>
        <location evidence="1 7">Cell membrane</location>
        <topology evidence="1 7">Multi-pass membrane protein</topology>
    </subcellularLocation>
</comment>
<feature type="transmembrane region" description="Helical" evidence="7">
    <location>
        <begin position="149"/>
        <end position="168"/>
    </location>
</feature>
<feature type="transmembrane region" description="Helical" evidence="7">
    <location>
        <begin position="21"/>
        <end position="40"/>
    </location>
</feature>
<comment type="similarity">
    <text evidence="7">Belongs to the binding-protein-dependent transport system permease family.</text>
</comment>
<evidence type="ECO:0000256" key="2">
    <source>
        <dbReference type="ARBA" id="ARBA00022448"/>
    </source>
</evidence>
<evidence type="ECO:0000256" key="7">
    <source>
        <dbReference type="RuleBase" id="RU363032"/>
    </source>
</evidence>
<dbReference type="PROSITE" id="PS50928">
    <property type="entry name" value="ABC_TM1"/>
    <property type="match status" value="1"/>
</dbReference>
<keyword evidence="5 7" id="KW-1133">Transmembrane helix</keyword>
<dbReference type="PANTHER" id="PTHR43744">
    <property type="entry name" value="ABC TRANSPORTER PERMEASE PROTEIN MG189-RELATED-RELATED"/>
    <property type="match status" value="1"/>
</dbReference>
<dbReference type="OrthoDB" id="9815445at2"/>
<evidence type="ECO:0000256" key="4">
    <source>
        <dbReference type="ARBA" id="ARBA00022692"/>
    </source>
</evidence>
<evidence type="ECO:0000313" key="9">
    <source>
        <dbReference type="EMBL" id="KUP94887.1"/>
    </source>
</evidence>
<organism evidence="9 10">
    <name type="scientific">Tritonibacter horizontis</name>
    <dbReference type="NCBI Taxonomy" id="1768241"/>
    <lineage>
        <taxon>Bacteria</taxon>
        <taxon>Pseudomonadati</taxon>
        <taxon>Pseudomonadota</taxon>
        <taxon>Alphaproteobacteria</taxon>
        <taxon>Rhodobacterales</taxon>
        <taxon>Paracoccaceae</taxon>
        <taxon>Tritonibacter</taxon>
    </lineage>
</organism>
<sequence length="282" mass="31458">MFPRPIQKSSSAWAATYQAMVPMALVLWLLPLIAVAVFSIKPDVDFTTGNYWGWPSSFKGFENYGKVFFASDMPRYLLNSVLITVPTVIGAVALSCMTGFALGVYKFRGNLLLFFMFVAGNFVPFQILMVPVRDLTLDMGLYNTKTGLVLFHVAFQTGFCTLFMRNFIRALPFELIEAARVEGVAEWRIFWFVVLPLMKPAIAALSVLIFTFIWNDYFWAVVLTQGAESQPVTAGITSFNAQYRAAYHLMSAGSIVAALPPVAMFFLMQRHFIAGLTLGAVK</sequence>
<gene>
    <name evidence="9" type="primary">araQ_1</name>
    <name evidence="9" type="ORF">TRIHO_02210</name>
</gene>
<keyword evidence="10" id="KW-1185">Reference proteome</keyword>
<dbReference type="EMBL" id="LPUY01000008">
    <property type="protein sequence ID" value="KUP94887.1"/>
    <property type="molecule type" value="Genomic_DNA"/>
</dbReference>
<evidence type="ECO:0000256" key="5">
    <source>
        <dbReference type="ARBA" id="ARBA00022989"/>
    </source>
</evidence>
<dbReference type="GO" id="GO:0005886">
    <property type="term" value="C:plasma membrane"/>
    <property type="evidence" value="ECO:0007669"/>
    <property type="project" value="UniProtKB-SubCell"/>
</dbReference>
<dbReference type="InterPro" id="IPR000515">
    <property type="entry name" value="MetI-like"/>
</dbReference>
<keyword evidence="6 7" id="KW-0472">Membrane</keyword>
<feature type="transmembrane region" description="Helical" evidence="7">
    <location>
        <begin position="81"/>
        <end position="104"/>
    </location>
</feature>